<dbReference type="AlphaFoldDB" id="A0A086LWU2"/>
<dbReference type="VEuPathDB" id="ToxoDB:TGRUB_221865A"/>
<proteinExistence type="predicted"/>
<evidence type="ECO:0000313" key="2">
    <source>
        <dbReference type="Proteomes" id="UP000028834"/>
    </source>
</evidence>
<organism evidence="1 2">
    <name type="scientific">Toxoplasma gondii RUB</name>
    <dbReference type="NCBI Taxonomy" id="935652"/>
    <lineage>
        <taxon>Eukaryota</taxon>
        <taxon>Sar</taxon>
        <taxon>Alveolata</taxon>
        <taxon>Apicomplexa</taxon>
        <taxon>Conoidasida</taxon>
        <taxon>Coccidia</taxon>
        <taxon>Eucoccidiorida</taxon>
        <taxon>Eimeriorina</taxon>
        <taxon>Sarcocystidae</taxon>
        <taxon>Toxoplasma</taxon>
    </lineage>
</organism>
<evidence type="ECO:0000313" key="1">
    <source>
        <dbReference type="EMBL" id="KFG61110.1"/>
    </source>
</evidence>
<protein>
    <submittedName>
        <fullName evidence="1">Uncharacterized protein</fullName>
    </submittedName>
</protein>
<sequence length="130" mass="14442">MCIRLCPVCGSKEVFRCFPHGVPQMFLLRFLTQHIAIFLVEKSLVISEGDAVDENLRDARCVDRRRQVTNVCTVNFSVSSGEVNEMELTSPSNTTATEHSPILPCTPRRMSYGILSVCHKSLAVNPSAQT</sequence>
<dbReference type="EMBL" id="AFYV02001711">
    <property type="protein sequence ID" value="KFG61110.1"/>
    <property type="molecule type" value="Genomic_DNA"/>
</dbReference>
<reference evidence="1 2" key="1">
    <citation type="submission" date="2014-05" db="EMBL/GenBank/DDBJ databases">
        <authorList>
            <person name="Sibley D."/>
            <person name="Venepally P."/>
            <person name="Karamycheva S."/>
            <person name="Hadjithomas M."/>
            <person name="Khan A."/>
            <person name="Brunk B."/>
            <person name="Roos D."/>
            <person name="Caler E."/>
            <person name="Lorenzi H."/>
        </authorList>
    </citation>
    <scope>NUCLEOTIDE SEQUENCE [LARGE SCALE GENOMIC DNA]</scope>
    <source>
        <strain evidence="1 2">RUB</strain>
    </source>
</reference>
<comment type="caution">
    <text evidence="1">The sequence shown here is derived from an EMBL/GenBank/DDBJ whole genome shotgun (WGS) entry which is preliminary data.</text>
</comment>
<dbReference type="Proteomes" id="UP000028834">
    <property type="component" value="Unassembled WGS sequence"/>
</dbReference>
<name>A0A086LWU2_TOXGO</name>
<gene>
    <name evidence="1" type="ORF">TGRUB_221865A</name>
</gene>
<accession>A0A086LWU2</accession>